<dbReference type="EMBL" id="CAJNOW010009677">
    <property type="protein sequence ID" value="CAF1568621.1"/>
    <property type="molecule type" value="Genomic_DNA"/>
</dbReference>
<evidence type="ECO:0000313" key="3">
    <source>
        <dbReference type="Proteomes" id="UP000663824"/>
    </source>
</evidence>
<comment type="caution">
    <text evidence="2">The sequence shown here is derived from an EMBL/GenBank/DDBJ whole genome shotgun (WGS) entry which is preliminary data.</text>
</comment>
<gene>
    <name evidence="1" type="ORF">KQP761_LOCUS18960</name>
    <name evidence="2" type="ORF">MBJ925_LOCUS9183</name>
</gene>
<dbReference type="Proteomes" id="UP000663824">
    <property type="component" value="Unassembled WGS sequence"/>
</dbReference>
<protein>
    <submittedName>
        <fullName evidence="2">Uncharacterized protein</fullName>
    </submittedName>
</protein>
<evidence type="ECO:0000313" key="2">
    <source>
        <dbReference type="EMBL" id="CAF2019439.1"/>
    </source>
</evidence>
<proteinExistence type="predicted"/>
<dbReference type="EMBL" id="CAJNRE010003456">
    <property type="protein sequence ID" value="CAF2019439.1"/>
    <property type="molecule type" value="Genomic_DNA"/>
</dbReference>
<sequence length="107" mass="12287">MCLRILSKLKQYLSKHLLQWYNMCMQHTDDNSNQLFYSSNLTPLQLLSIFEAVAAYATGTLMPLIVKRFHDAIGEVNSRDHQITEEALIDLETALLTIPVESWSTDE</sequence>
<organism evidence="2 3">
    <name type="scientific">Rotaria magnacalcarata</name>
    <dbReference type="NCBI Taxonomy" id="392030"/>
    <lineage>
        <taxon>Eukaryota</taxon>
        <taxon>Metazoa</taxon>
        <taxon>Spiralia</taxon>
        <taxon>Gnathifera</taxon>
        <taxon>Rotifera</taxon>
        <taxon>Eurotatoria</taxon>
        <taxon>Bdelloidea</taxon>
        <taxon>Philodinida</taxon>
        <taxon>Philodinidae</taxon>
        <taxon>Rotaria</taxon>
    </lineage>
</organism>
<evidence type="ECO:0000313" key="1">
    <source>
        <dbReference type="EMBL" id="CAF1568621.1"/>
    </source>
</evidence>
<name>A0A816MW31_9BILA</name>
<reference evidence="2" key="1">
    <citation type="submission" date="2021-02" db="EMBL/GenBank/DDBJ databases">
        <authorList>
            <person name="Nowell W R."/>
        </authorList>
    </citation>
    <scope>NUCLEOTIDE SEQUENCE</scope>
</reference>
<dbReference type="AlphaFoldDB" id="A0A816MW31"/>
<accession>A0A816MW31</accession>
<dbReference type="Proteomes" id="UP000663834">
    <property type="component" value="Unassembled WGS sequence"/>
</dbReference>